<reference evidence="1 2" key="1">
    <citation type="submission" date="2023-11" db="EMBL/GenBank/DDBJ databases">
        <title>Lentzea sokolovensis, sp. nov., Lentzea kristufkii, sp. nov., and Lentzea miocenensis, sp. nov., rare actinobacteria from Sokolov Coal Basin, Miocene lacustrine sediment, Czech Republic.</title>
        <authorList>
            <person name="Lara A."/>
            <person name="Kotroba L."/>
            <person name="Nouioui I."/>
            <person name="Neumann-Schaal M."/>
            <person name="Mast Y."/>
            <person name="Chronakova A."/>
        </authorList>
    </citation>
    <scope>NUCLEOTIDE SEQUENCE [LARGE SCALE GENOMIC DNA]</scope>
    <source>
        <strain evidence="1 2">BCCO 10_0798</strain>
    </source>
</reference>
<dbReference type="Proteomes" id="UP001271792">
    <property type="component" value="Unassembled WGS sequence"/>
</dbReference>
<protein>
    <submittedName>
        <fullName evidence="1">Uncharacterized protein</fullName>
    </submittedName>
</protein>
<dbReference type="RefSeq" id="WP_319984751.1">
    <property type="nucleotide sequence ID" value="NZ_JAXAVV010000006.1"/>
</dbReference>
<sequence>METQELLWRLTDRYAPAPPARSVATRPTWFDHAGDLVVLNSPITWETPWRTEGGFAHDLPPGSHPVHVGSTPHTPDGEDPDASWLTVTLVVIPLAEPSRIAAANWDVPGYHDVHLIEDYAVLWGEEAMRASLPHDEDGTPSFVRDAPNEIRARGPRHRRDNWTNVVLDRETGANAFVLPVHHAEYLTGYEITDDRDDLICLVLAACE</sequence>
<reference evidence="1 2" key="2">
    <citation type="submission" date="2023-11" db="EMBL/GenBank/DDBJ databases">
        <authorList>
            <person name="Lara A.C."/>
            <person name="Chronakova A."/>
        </authorList>
    </citation>
    <scope>NUCLEOTIDE SEQUENCE [LARGE SCALE GENOMIC DNA]</scope>
    <source>
        <strain evidence="1 2">BCCO 10_0798</strain>
    </source>
</reference>
<accession>A0ABU4TR58</accession>
<dbReference type="EMBL" id="JAXAVV010000006">
    <property type="protein sequence ID" value="MDX8050782.1"/>
    <property type="molecule type" value="Genomic_DNA"/>
</dbReference>
<comment type="caution">
    <text evidence="1">The sequence shown here is derived from an EMBL/GenBank/DDBJ whole genome shotgun (WGS) entry which is preliminary data.</text>
</comment>
<evidence type="ECO:0000313" key="1">
    <source>
        <dbReference type="EMBL" id="MDX8050782.1"/>
    </source>
</evidence>
<evidence type="ECO:0000313" key="2">
    <source>
        <dbReference type="Proteomes" id="UP001271792"/>
    </source>
</evidence>
<organism evidence="1 2">
    <name type="scientific">Lentzea kristufekii</name>
    <dbReference type="NCBI Taxonomy" id="3095430"/>
    <lineage>
        <taxon>Bacteria</taxon>
        <taxon>Bacillati</taxon>
        <taxon>Actinomycetota</taxon>
        <taxon>Actinomycetes</taxon>
        <taxon>Pseudonocardiales</taxon>
        <taxon>Pseudonocardiaceae</taxon>
        <taxon>Lentzea</taxon>
    </lineage>
</organism>
<gene>
    <name evidence="1" type="ORF">SK571_15440</name>
</gene>
<proteinExistence type="predicted"/>
<keyword evidence="2" id="KW-1185">Reference proteome</keyword>
<name>A0ABU4TR58_9PSEU</name>